<evidence type="ECO:0000313" key="2">
    <source>
        <dbReference type="Proteomes" id="UP000481454"/>
    </source>
</evidence>
<accession>A0AAP7BWM8</accession>
<dbReference type="Proteomes" id="UP000481454">
    <property type="component" value="Unassembled WGS sequence"/>
</dbReference>
<dbReference type="AlphaFoldDB" id="A0AAP7BWM8"/>
<protein>
    <submittedName>
        <fullName evidence="1">Uncharacterized protein</fullName>
    </submittedName>
</protein>
<proteinExistence type="predicted"/>
<organism evidence="1 2">
    <name type="scientific">Clostridium perfringens</name>
    <dbReference type="NCBI Taxonomy" id="1502"/>
    <lineage>
        <taxon>Bacteria</taxon>
        <taxon>Bacillati</taxon>
        <taxon>Bacillota</taxon>
        <taxon>Clostridia</taxon>
        <taxon>Eubacteriales</taxon>
        <taxon>Clostridiaceae</taxon>
        <taxon>Clostridium</taxon>
    </lineage>
</organism>
<reference evidence="1 2" key="1">
    <citation type="submission" date="2020-02" db="EMBL/GenBank/DDBJ databases">
        <title>Genomic Insights into the Phylogeny and Genetic Plasticity of the Human and Animal Enteric Pathogen Clostridium perfringens.</title>
        <authorList>
            <person name="Feng Y."/>
            <person name="Hu Y."/>
        </authorList>
    </citation>
    <scope>NUCLEOTIDE SEQUENCE [LARGE SCALE GENOMIC DNA]</scope>
    <source>
        <strain evidence="1 2">CP-40</strain>
    </source>
</reference>
<name>A0AAP7BWM8_CLOPF</name>
<sequence length="57" mass="6746">MNFIKCTDEKTKEMLIKQGFKFVGTETIKGEKVYLFTNPKNLKMSNKNVFQSNRLHF</sequence>
<gene>
    <name evidence="1" type="ORF">G6Z34_13205</name>
</gene>
<dbReference type="RefSeq" id="WP_164800981.1">
    <property type="nucleotide sequence ID" value="NZ_JAALLZ010000006.1"/>
</dbReference>
<evidence type="ECO:0000313" key="1">
    <source>
        <dbReference type="EMBL" id="NGU31043.1"/>
    </source>
</evidence>
<dbReference type="EMBL" id="JAALLZ010000006">
    <property type="protein sequence ID" value="NGU31043.1"/>
    <property type="molecule type" value="Genomic_DNA"/>
</dbReference>
<comment type="caution">
    <text evidence="1">The sequence shown here is derived from an EMBL/GenBank/DDBJ whole genome shotgun (WGS) entry which is preliminary data.</text>
</comment>